<feature type="compositionally biased region" description="Basic and acidic residues" evidence="1">
    <location>
        <begin position="35"/>
        <end position="47"/>
    </location>
</feature>
<sequence length="202" mass="22957">MPKKTVTRKFMVRKTEQERRREMLARQKRVSTKALAERRKTMRESTEEGRRQIVVDTWLAEHRPHEIKDKVDAPLSPGQARCVVFLQCIPYPDPDEYWWDPDTYVLRLTIVEGSRDPEGKYVESERRVVLGDYTGHPGTLDAPDWARLPAGRTMVFRDSTAEVLDFLRRIGKSPGQVHPAVGAQHALPGPQATGVSSTSGQP</sequence>
<feature type="region of interest" description="Disordered" evidence="1">
    <location>
        <begin position="16"/>
        <end position="47"/>
    </location>
</feature>
<evidence type="ECO:0000256" key="1">
    <source>
        <dbReference type="SAM" id="MobiDB-lite"/>
    </source>
</evidence>
<comment type="caution">
    <text evidence="2">The sequence shown here is derived from an EMBL/GenBank/DDBJ whole genome shotgun (WGS) entry which is preliminary data.</text>
</comment>
<accession>A0AAD7TXN5</accession>
<evidence type="ECO:0000313" key="2">
    <source>
        <dbReference type="EMBL" id="KAJ8483356.1"/>
    </source>
</evidence>
<feature type="compositionally biased region" description="Basic and acidic residues" evidence="1">
    <location>
        <begin position="16"/>
        <end position="25"/>
    </location>
</feature>
<dbReference type="Proteomes" id="UP001215151">
    <property type="component" value="Unassembled WGS sequence"/>
</dbReference>
<evidence type="ECO:0000313" key="3">
    <source>
        <dbReference type="Proteomes" id="UP001215151"/>
    </source>
</evidence>
<dbReference type="EMBL" id="JAPEVG010000095">
    <property type="protein sequence ID" value="KAJ8483356.1"/>
    <property type="molecule type" value="Genomic_DNA"/>
</dbReference>
<name>A0AAD7TXN5_9APHY</name>
<gene>
    <name evidence="2" type="ORF">ONZ51_g4742</name>
</gene>
<organism evidence="2 3">
    <name type="scientific">Trametes cubensis</name>
    <dbReference type="NCBI Taxonomy" id="1111947"/>
    <lineage>
        <taxon>Eukaryota</taxon>
        <taxon>Fungi</taxon>
        <taxon>Dikarya</taxon>
        <taxon>Basidiomycota</taxon>
        <taxon>Agaricomycotina</taxon>
        <taxon>Agaricomycetes</taxon>
        <taxon>Polyporales</taxon>
        <taxon>Polyporaceae</taxon>
        <taxon>Trametes</taxon>
    </lineage>
</organism>
<dbReference type="AlphaFoldDB" id="A0AAD7TXN5"/>
<feature type="compositionally biased region" description="Polar residues" evidence="1">
    <location>
        <begin position="193"/>
        <end position="202"/>
    </location>
</feature>
<reference evidence="2" key="1">
    <citation type="submission" date="2022-11" db="EMBL/GenBank/DDBJ databases">
        <title>Genome Sequence of Cubamyces cubensis.</title>
        <authorList>
            <person name="Buettner E."/>
        </authorList>
    </citation>
    <scope>NUCLEOTIDE SEQUENCE</scope>
    <source>
        <strain evidence="2">MPL-01</strain>
    </source>
</reference>
<keyword evidence="3" id="KW-1185">Reference proteome</keyword>
<proteinExistence type="predicted"/>
<protein>
    <submittedName>
        <fullName evidence="2">Uncharacterized protein</fullName>
    </submittedName>
</protein>
<feature type="region of interest" description="Disordered" evidence="1">
    <location>
        <begin position="176"/>
        <end position="202"/>
    </location>
</feature>